<comment type="similarity">
    <text evidence="2">Belongs to the drug/metabolite transporter (DMT) superfamily. 10 TMS drug/metabolite exporter (DME) (TC 2.A.7.3) family.</text>
</comment>
<evidence type="ECO:0000313" key="9">
    <source>
        <dbReference type="Proteomes" id="UP001056291"/>
    </source>
</evidence>
<evidence type="ECO:0000256" key="6">
    <source>
        <dbReference type="SAM" id="Phobius"/>
    </source>
</evidence>
<keyword evidence="9" id="KW-1185">Reference proteome</keyword>
<keyword evidence="4 6" id="KW-1133">Transmembrane helix</keyword>
<feature type="transmembrane region" description="Helical" evidence="6">
    <location>
        <begin position="284"/>
        <end position="302"/>
    </location>
</feature>
<evidence type="ECO:0000313" key="8">
    <source>
        <dbReference type="EMBL" id="USG63219.1"/>
    </source>
</evidence>
<evidence type="ECO:0000256" key="3">
    <source>
        <dbReference type="ARBA" id="ARBA00022692"/>
    </source>
</evidence>
<feature type="transmembrane region" description="Helical" evidence="6">
    <location>
        <begin position="74"/>
        <end position="93"/>
    </location>
</feature>
<feature type="transmembrane region" description="Helical" evidence="6">
    <location>
        <begin position="41"/>
        <end position="62"/>
    </location>
</feature>
<keyword evidence="5 6" id="KW-0472">Membrane</keyword>
<evidence type="ECO:0000256" key="1">
    <source>
        <dbReference type="ARBA" id="ARBA00004141"/>
    </source>
</evidence>
<dbReference type="InterPro" id="IPR037185">
    <property type="entry name" value="EmrE-like"/>
</dbReference>
<dbReference type="Proteomes" id="UP001056291">
    <property type="component" value="Chromosome"/>
</dbReference>
<feature type="transmembrane region" description="Helical" evidence="6">
    <location>
        <begin position="99"/>
        <end position="120"/>
    </location>
</feature>
<comment type="subcellular location">
    <subcellularLocation>
        <location evidence="1">Membrane</location>
        <topology evidence="1">Multi-pass membrane protein</topology>
    </subcellularLocation>
</comment>
<evidence type="ECO:0000256" key="5">
    <source>
        <dbReference type="ARBA" id="ARBA00023136"/>
    </source>
</evidence>
<feature type="transmembrane region" description="Helical" evidence="6">
    <location>
        <begin position="258"/>
        <end position="278"/>
    </location>
</feature>
<dbReference type="RefSeq" id="WP_251937948.1">
    <property type="nucleotide sequence ID" value="NZ_CP098747.1"/>
</dbReference>
<feature type="domain" description="EamA" evidence="7">
    <location>
        <begin position="14"/>
        <end position="143"/>
    </location>
</feature>
<proteinExistence type="inferred from homology"/>
<evidence type="ECO:0000256" key="2">
    <source>
        <dbReference type="ARBA" id="ARBA00009853"/>
    </source>
</evidence>
<sequence length="315" mass="34582">MTRQGPRPDKTAQGIVIILASVCMMSFNDAMVKLISSDLTVWQVFFARSLFAIPVLLLICKVSKVSLFLKAPKWVVFRSFLLILSWIVFYASLPVLSLSVAAVAMYTNPIFTTLLSALLIGEPVLKRQWIGVFLGFLGVLVILKPGTDAFSWFTLLPLLGAALYSFAMILTRSKCQEEAPLNLALNLHVAFLVTGLLVSAVLYLAGLDMATKDSFPFLFGDWFSMALEHWALMAFLGLLSAVFFVGVARAYQIAPPSIIGTFDYGYLVSAVIWGLVFFTEKPDLLTIIGMVLITIAGLLVAISKGVNQHQERDAL</sequence>
<dbReference type="PANTHER" id="PTHR22911">
    <property type="entry name" value="ACYL-MALONYL CONDENSING ENZYME-RELATED"/>
    <property type="match status" value="1"/>
</dbReference>
<feature type="transmembrane region" description="Helical" evidence="6">
    <location>
        <begin position="12"/>
        <end position="35"/>
    </location>
</feature>
<protein>
    <submittedName>
        <fullName evidence="8">DMT family transporter</fullName>
    </submittedName>
</protein>
<evidence type="ECO:0000256" key="4">
    <source>
        <dbReference type="ARBA" id="ARBA00022989"/>
    </source>
</evidence>
<reference evidence="8" key="1">
    <citation type="submission" date="2022-06" db="EMBL/GenBank/DDBJ databases">
        <title>Sneathiella actinostolidae sp. nov., isolated from a sea anemonein the Western Pacific Ocean.</title>
        <authorList>
            <person name="Wei M.J."/>
        </authorList>
    </citation>
    <scope>NUCLEOTIDE SEQUENCE</scope>
    <source>
        <strain evidence="8">PHK-P5</strain>
    </source>
</reference>
<feature type="transmembrane region" description="Helical" evidence="6">
    <location>
        <begin position="183"/>
        <end position="205"/>
    </location>
</feature>
<dbReference type="SUPFAM" id="SSF103481">
    <property type="entry name" value="Multidrug resistance efflux transporter EmrE"/>
    <property type="match status" value="2"/>
</dbReference>
<name>A0ABY4W8I1_9PROT</name>
<keyword evidence="3 6" id="KW-0812">Transmembrane</keyword>
<evidence type="ECO:0000259" key="7">
    <source>
        <dbReference type="Pfam" id="PF00892"/>
    </source>
</evidence>
<feature type="transmembrane region" description="Helical" evidence="6">
    <location>
        <begin position="127"/>
        <end position="143"/>
    </location>
</feature>
<dbReference type="PANTHER" id="PTHR22911:SF6">
    <property type="entry name" value="SOLUTE CARRIER FAMILY 35 MEMBER G1"/>
    <property type="match status" value="1"/>
</dbReference>
<feature type="transmembrane region" description="Helical" evidence="6">
    <location>
        <begin position="230"/>
        <end position="251"/>
    </location>
</feature>
<dbReference type="Pfam" id="PF00892">
    <property type="entry name" value="EamA"/>
    <property type="match status" value="1"/>
</dbReference>
<organism evidence="8 9">
    <name type="scientific">Sneathiella marina</name>
    <dbReference type="NCBI Taxonomy" id="2950108"/>
    <lineage>
        <taxon>Bacteria</taxon>
        <taxon>Pseudomonadati</taxon>
        <taxon>Pseudomonadota</taxon>
        <taxon>Alphaproteobacteria</taxon>
        <taxon>Sneathiellales</taxon>
        <taxon>Sneathiellaceae</taxon>
        <taxon>Sneathiella</taxon>
    </lineage>
</organism>
<dbReference type="EMBL" id="CP098747">
    <property type="protein sequence ID" value="USG63219.1"/>
    <property type="molecule type" value="Genomic_DNA"/>
</dbReference>
<dbReference type="InterPro" id="IPR000620">
    <property type="entry name" value="EamA_dom"/>
</dbReference>
<accession>A0ABY4W8I1</accession>
<feature type="transmembrane region" description="Helical" evidence="6">
    <location>
        <begin position="149"/>
        <end position="171"/>
    </location>
</feature>
<gene>
    <name evidence="8" type="ORF">NBZ79_09555</name>
</gene>